<organism evidence="1 2">
    <name type="scientific">Macrococcoides canis</name>
    <dbReference type="NCBI Taxonomy" id="1855823"/>
    <lineage>
        <taxon>Bacteria</taxon>
        <taxon>Bacillati</taxon>
        <taxon>Bacillota</taxon>
        <taxon>Bacilli</taxon>
        <taxon>Bacillales</taxon>
        <taxon>Staphylococcaceae</taxon>
        <taxon>Macrococcoides</taxon>
    </lineage>
</organism>
<proteinExistence type="predicted"/>
<protein>
    <submittedName>
        <fullName evidence="1">Uncharacterized protein</fullName>
    </submittedName>
</protein>
<dbReference type="EMBL" id="SDQG01000001">
    <property type="protein sequence ID" value="TDM18141.1"/>
    <property type="molecule type" value="Genomic_DNA"/>
</dbReference>
<reference evidence="1 2" key="1">
    <citation type="submission" date="2019-01" db="EMBL/GenBank/DDBJ databases">
        <title>Draft genome sequences of Macrococcus caseolyticus, Macrococcus canis, Macrococcus bohemicus and Macrococcus goetzii.</title>
        <authorList>
            <person name="Mazhar S."/>
            <person name="Altermann E."/>
            <person name="Hill C."/>
            <person name="Mcauliffe O."/>
        </authorList>
    </citation>
    <scope>NUCLEOTIDE SEQUENCE [LARGE SCALE GENOMIC DNA]</scope>
    <source>
        <strain evidence="1 2">DPC7162</strain>
    </source>
</reference>
<dbReference type="Proteomes" id="UP000294865">
    <property type="component" value="Unassembled WGS sequence"/>
</dbReference>
<dbReference type="RefSeq" id="WP_133418768.1">
    <property type="nucleotide sequence ID" value="NZ_SDQG01000001.1"/>
</dbReference>
<evidence type="ECO:0000313" key="2">
    <source>
        <dbReference type="Proteomes" id="UP000294865"/>
    </source>
</evidence>
<name>A0A4R6C738_9STAP</name>
<gene>
    <name evidence="1" type="ORF">ETI04_01225</name>
</gene>
<comment type="caution">
    <text evidence="1">The sequence shown here is derived from an EMBL/GenBank/DDBJ whole genome shotgun (WGS) entry which is preliminary data.</text>
</comment>
<accession>A0A4R6C738</accession>
<dbReference type="AlphaFoldDB" id="A0A4R6C738"/>
<evidence type="ECO:0000313" key="1">
    <source>
        <dbReference type="EMBL" id="TDM18141.1"/>
    </source>
</evidence>
<sequence length="76" mass="8517">MTEISLKILDSESEFHSGYGAGAGSIDKTIYECPCGKGKVIYTKDNIPGFRDSDIQCNCKECNEKYEFNKNRAIIK</sequence>